<gene>
    <name evidence="1" type="ORF">JY651_09520</name>
</gene>
<dbReference type="RefSeq" id="WP_206726702.1">
    <property type="nucleotide sequence ID" value="NZ_CP071090.1"/>
</dbReference>
<reference evidence="1 2" key="1">
    <citation type="submission" date="2021-02" db="EMBL/GenBank/DDBJ databases">
        <title>De Novo genome assembly of isolated myxobacteria.</title>
        <authorList>
            <person name="Stevens D.C."/>
        </authorList>
    </citation>
    <scope>NUCLEOTIDE SEQUENCE [LARGE SCALE GENOMIC DNA]</scope>
    <source>
        <strain evidence="2">SCPEA02</strain>
    </source>
</reference>
<protein>
    <recommendedName>
        <fullName evidence="3">Lipoprotein</fullName>
    </recommendedName>
</protein>
<proteinExistence type="predicted"/>
<keyword evidence="2" id="KW-1185">Reference proteome</keyword>
<organism evidence="1 2">
    <name type="scientific">Pyxidicoccus parkwayensis</name>
    <dbReference type="NCBI Taxonomy" id="2813578"/>
    <lineage>
        <taxon>Bacteria</taxon>
        <taxon>Pseudomonadati</taxon>
        <taxon>Myxococcota</taxon>
        <taxon>Myxococcia</taxon>
        <taxon>Myxococcales</taxon>
        <taxon>Cystobacterineae</taxon>
        <taxon>Myxococcaceae</taxon>
        <taxon>Pyxidicoccus</taxon>
    </lineage>
</organism>
<evidence type="ECO:0000313" key="1">
    <source>
        <dbReference type="EMBL" id="QSQ25145.1"/>
    </source>
</evidence>
<accession>A0ABX7P3U8</accession>
<evidence type="ECO:0008006" key="3">
    <source>
        <dbReference type="Google" id="ProtNLM"/>
    </source>
</evidence>
<dbReference type="Proteomes" id="UP000662747">
    <property type="component" value="Chromosome"/>
</dbReference>
<name>A0ABX7P3U8_9BACT</name>
<dbReference type="EMBL" id="CP071090">
    <property type="protein sequence ID" value="QSQ25145.1"/>
    <property type="molecule type" value="Genomic_DNA"/>
</dbReference>
<sequence>MSDIRTSRNAAKYLRLPLLMGLFTLGNLGCGGEEWDTTPACQHDCSVEGTWDVRYAYPSALPSECLEEGVVLPTGPLKITRIEGTLLATIGDLALGGLYLDRDKFSSLYGLPLSLSGSQNANPGSPRYRFSYSGSLSLPPETPDTPLTWKGTLHVSPFDGAEGRCNTVLDFTAFR</sequence>
<evidence type="ECO:0000313" key="2">
    <source>
        <dbReference type="Proteomes" id="UP000662747"/>
    </source>
</evidence>